<evidence type="ECO:0000256" key="6">
    <source>
        <dbReference type="ARBA" id="ARBA00023053"/>
    </source>
</evidence>
<keyword evidence="9" id="KW-0739">Sodium transport</keyword>
<keyword evidence="4 10" id="KW-0812">Transmembrane</keyword>
<feature type="transmembrane region" description="Helical" evidence="10">
    <location>
        <begin position="158"/>
        <end position="178"/>
    </location>
</feature>
<dbReference type="EMBL" id="LCAW01000012">
    <property type="protein sequence ID" value="KKR99001.1"/>
    <property type="molecule type" value="Genomic_DNA"/>
</dbReference>
<gene>
    <name evidence="12" type="ORF">UU50_C0012G0049</name>
</gene>
<dbReference type="PANTHER" id="PTHR43562:SF3">
    <property type="entry name" value="SODIUM ION_PROTON EXCHANGER (EUROFUNG)"/>
    <property type="match status" value="1"/>
</dbReference>
<evidence type="ECO:0000256" key="1">
    <source>
        <dbReference type="ARBA" id="ARBA00004141"/>
    </source>
</evidence>
<dbReference type="GO" id="GO:0016020">
    <property type="term" value="C:membrane"/>
    <property type="evidence" value="ECO:0007669"/>
    <property type="project" value="UniProtKB-SubCell"/>
</dbReference>
<feature type="transmembrane region" description="Helical" evidence="10">
    <location>
        <begin position="266"/>
        <end position="296"/>
    </location>
</feature>
<comment type="subcellular location">
    <subcellularLocation>
        <location evidence="1">Membrane</location>
        <topology evidence="1">Multi-pass membrane protein</topology>
    </subcellularLocation>
</comment>
<evidence type="ECO:0000256" key="4">
    <source>
        <dbReference type="ARBA" id="ARBA00022692"/>
    </source>
</evidence>
<sequence length="461" mass="48631">MTNKFRSWIYSLSFIGLIAGGVVAASGTATEGGHGASIALTFLWIAVILIAAKFGGLVEKLGQPAVLGELVIGVILGNLALVGLHTFEPILEDGIIKFLAELGVVILLFQIGLESNIKQMREVGLSAFLVAVVGVVLPFVLGTYVVGPWIMPGLDPNAYLFLGAALTATSVGITARVFKDLGKLHIPEAQIVLGAAVIDDVLGLVILAVVSAIVTVGAVSLGMIGWILAKAILFLVGSIVIGQLLAPWLGRMFAKIQTGIGMKFTLAIIVCLLFAYLAQMIGLAAIVGAFAAGLILDPVHFRYFKDAKIVHDVKQALKDADASNEAIKQVNHAIEEHSHRHIEDLIEPLAFFLVPIFFVLTGMEVKLDSLFDGRVLLVALAITLVAIVGKILAGAAAGKVNKLLVGCGMIPRGEVGLIFASIGKGLGVINDELFSVIVIMVILTTLLTPPILSVMLKKYKE</sequence>
<organism evidence="12 13">
    <name type="scientific">Candidatus Uhrbacteria bacterium GW2011_GWC1_41_20</name>
    <dbReference type="NCBI Taxonomy" id="1618983"/>
    <lineage>
        <taxon>Bacteria</taxon>
        <taxon>Candidatus Uhriibacteriota</taxon>
    </lineage>
</organism>
<evidence type="ECO:0000256" key="8">
    <source>
        <dbReference type="ARBA" id="ARBA00023136"/>
    </source>
</evidence>
<dbReference type="Proteomes" id="UP000033930">
    <property type="component" value="Unassembled WGS sequence"/>
</dbReference>
<feature type="transmembrane region" description="Helical" evidence="10">
    <location>
        <begin position="95"/>
        <end position="113"/>
    </location>
</feature>
<feature type="domain" description="Cation/H+ exchanger transmembrane" evidence="11">
    <location>
        <begin position="336"/>
        <end position="458"/>
    </location>
</feature>
<proteinExistence type="predicted"/>
<keyword evidence="3" id="KW-0050">Antiport</keyword>
<evidence type="ECO:0000256" key="5">
    <source>
        <dbReference type="ARBA" id="ARBA00022989"/>
    </source>
</evidence>
<dbReference type="PANTHER" id="PTHR43562">
    <property type="entry name" value="NAPA-TYPE SODIUM/HYDROGEN ANTIPORTER"/>
    <property type="match status" value="1"/>
</dbReference>
<feature type="transmembrane region" description="Helical" evidence="10">
    <location>
        <begin position="433"/>
        <end position="456"/>
    </location>
</feature>
<protein>
    <submittedName>
        <fullName evidence="12">Sodium/hydrogen exchanger</fullName>
    </submittedName>
</protein>
<keyword evidence="6" id="KW-0915">Sodium</keyword>
<dbReference type="GO" id="GO:0015297">
    <property type="term" value="F:antiporter activity"/>
    <property type="evidence" value="ECO:0007669"/>
    <property type="project" value="UniProtKB-KW"/>
</dbReference>
<feature type="transmembrane region" description="Helical" evidence="10">
    <location>
        <begin position="375"/>
        <end position="396"/>
    </location>
</feature>
<feature type="transmembrane region" description="Helical" evidence="10">
    <location>
        <begin position="34"/>
        <end position="52"/>
    </location>
</feature>
<dbReference type="Pfam" id="PF00999">
    <property type="entry name" value="Na_H_Exchanger"/>
    <property type="match status" value="2"/>
</dbReference>
<feature type="transmembrane region" description="Helical" evidence="10">
    <location>
        <begin position="190"/>
        <end position="217"/>
    </location>
</feature>
<evidence type="ECO:0000256" key="7">
    <source>
        <dbReference type="ARBA" id="ARBA00023065"/>
    </source>
</evidence>
<dbReference type="AlphaFoldDB" id="A0A0G0VH68"/>
<feature type="transmembrane region" description="Helical" evidence="10">
    <location>
        <begin position="223"/>
        <end position="245"/>
    </location>
</feature>
<dbReference type="GO" id="GO:0006814">
    <property type="term" value="P:sodium ion transport"/>
    <property type="evidence" value="ECO:0007669"/>
    <property type="project" value="UniProtKB-KW"/>
</dbReference>
<evidence type="ECO:0000313" key="13">
    <source>
        <dbReference type="Proteomes" id="UP000033930"/>
    </source>
</evidence>
<evidence type="ECO:0000256" key="3">
    <source>
        <dbReference type="ARBA" id="ARBA00022449"/>
    </source>
</evidence>
<feature type="transmembrane region" description="Helical" evidence="10">
    <location>
        <begin position="125"/>
        <end position="146"/>
    </location>
</feature>
<evidence type="ECO:0000256" key="10">
    <source>
        <dbReference type="SAM" id="Phobius"/>
    </source>
</evidence>
<feature type="domain" description="Cation/H+ exchanger transmembrane" evidence="11">
    <location>
        <begin position="52"/>
        <end position="300"/>
    </location>
</feature>
<keyword evidence="7" id="KW-0406">Ion transport</keyword>
<evidence type="ECO:0000313" key="12">
    <source>
        <dbReference type="EMBL" id="KKR99001.1"/>
    </source>
</evidence>
<evidence type="ECO:0000256" key="9">
    <source>
        <dbReference type="ARBA" id="ARBA00023201"/>
    </source>
</evidence>
<comment type="caution">
    <text evidence="12">The sequence shown here is derived from an EMBL/GenBank/DDBJ whole genome shotgun (WGS) entry which is preliminary data.</text>
</comment>
<reference evidence="12 13" key="1">
    <citation type="journal article" date="2015" name="Nature">
        <title>rRNA introns, odd ribosomes, and small enigmatic genomes across a large radiation of phyla.</title>
        <authorList>
            <person name="Brown C.T."/>
            <person name="Hug L.A."/>
            <person name="Thomas B.C."/>
            <person name="Sharon I."/>
            <person name="Castelle C.J."/>
            <person name="Singh A."/>
            <person name="Wilkins M.J."/>
            <person name="Williams K.H."/>
            <person name="Banfield J.F."/>
        </authorList>
    </citation>
    <scope>NUCLEOTIDE SEQUENCE [LARGE SCALE GENOMIC DNA]</scope>
</reference>
<dbReference type="InterPro" id="IPR038770">
    <property type="entry name" value="Na+/solute_symporter_sf"/>
</dbReference>
<keyword evidence="5 10" id="KW-1133">Transmembrane helix</keyword>
<keyword evidence="2" id="KW-0813">Transport</keyword>
<dbReference type="Gene3D" id="1.20.1530.20">
    <property type="match status" value="2"/>
</dbReference>
<dbReference type="InterPro" id="IPR006153">
    <property type="entry name" value="Cation/H_exchanger_TM"/>
</dbReference>
<keyword evidence="8 10" id="KW-0472">Membrane</keyword>
<dbReference type="GO" id="GO:1902600">
    <property type="term" value="P:proton transmembrane transport"/>
    <property type="evidence" value="ECO:0007669"/>
    <property type="project" value="InterPro"/>
</dbReference>
<feature type="transmembrane region" description="Helical" evidence="10">
    <location>
        <begin position="64"/>
        <end position="83"/>
    </location>
</feature>
<name>A0A0G0VH68_9BACT</name>
<accession>A0A0G0VH68</accession>
<evidence type="ECO:0000256" key="2">
    <source>
        <dbReference type="ARBA" id="ARBA00022448"/>
    </source>
</evidence>
<evidence type="ECO:0000259" key="11">
    <source>
        <dbReference type="Pfam" id="PF00999"/>
    </source>
</evidence>
<feature type="transmembrane region" description="Helical" evidence="10">
    <location>
        <begin position="345"/>
        <end position="363"/>
    </location>
</feature>